<proteinExistence type="inferred from homology"/>
<evidence type="ECO:0000313" key="5">
    <source>
        <dbReference type="Proteomes" id="UP000214588"/>
    </source>
</evidence>
<dbReference type="OrthoDB" id="9807885at2"/>
<keyword evidence="4" id="KW-0808">Transferase</keyword>
<evidence type="ECO:0000256" key="3">
    <source>
        <dbReference type="RuleBase" id="RU003560"/>
    </source>
</evidence>
<dbReference type="PROSITE" id="PS00600">
    <property type="entry name" value="AA_TRANSFER_CLASS_3"/>
    <property type="match status" value="1"/>
</dbReference>
<dbReference type="Gene3D" id="3.90.1150.10">
    <property type="entry name" value="Aspartate Aminotransferase, domain 1"/>
    <property type="match status" value="1"/>
</dbReference>
<dbReference type="EC" id="2.6.1.82" evidence="4"/>
<gene>
    <name evidence="4" type="ORF">CDO51_09495</name>
</gene>
<dbReference type="InterPro" id="IPR049704">
    <property type="entry name" value="Aminotrans_3_PPA_site"/>
</dbReference>
<sequence length="473" mass="51976">MVSLTKNRKGDYVNNLITVEEALEKSINDIKRQHDDYLNPAFRKMLSLLSFDKKFVEAKGVKVWDESGIEYLDFLGGYGSLNLGHNPPEVFEAINMVKKKPNLLQASMGVLNASLGENLASITPGKLQHSYFCNSGAEAVEAAIKIARKSTGKQTIISTQGSFHGKTMGALSVSGREKYKQPFSPMLLKSKQVPFGDIEALRDEIDDDIAAIILEPIQGEGGIVEPTSNYLKEVRNICSQNNVLLIIDEIQTGLGRTGRLFGCEWEEVVPDIICLAKSLGGGVVPIGAMVTTSEVWNNAYGKIDEALLHTSTFGGNTVACAASIASINQIVKQKLDHQARKKGELLKEGLKKLQSKYSLIKDVRGKGLLVGVEFTSPEEGFLNKVSQGMISKLSKEYIGAFVAEKLQNDYNIITAYTLNNPNVIRLEPPLIVNEQEIEYVLESLDQLLDSYSDFYRLAFSSGKKAVSSILKRS</sequence>
<protein>
    <submittedName>
        <fullName evidence="4">Putrescine aminotransferase</fullName>
        <ecNumber evidence="4">2.6.1.82</ecNumber>
    </submittedName>
</protein>
<dbReference type="GO" id="GO:0030170">
    <property type="term" value="F:pyridoxal phosphate binding"/>
    <property type="evidence" value="ECO:0007669"/>
    <property type="project" value="InterPro"/>
</dbReference>
<comment type="cofactor">
    <cofactor evidence="1">
        <name>pyridoxal 5'-phosphate</name>
        <dbReference type="ChEBI" id="CHEBI:597326"/>
    </cofactor>
</comment>
<evidence type="ECO:0000256" key="1">
    <source>
        <dbReference type="ARBA" id="ARBA00001933"/>
    </source>
</evidence>
<dbReference type="Pfam" id="PF00202">
    <property type="entry name" value="Aminotran_3"/>
    <property type="match status" value="1"/>
</dbReference>
<dbReference type="GO" id="GO:0009447">
    <property type="term" value="P:putrescine catabolic process"/>
    <property type="evidence" value="ECO:0007669"/>
    <property type="project" value="TreeGrafter"/>
</dbReference>
<dbReference type="PANTHER" id="PTHR11986:SF112">
    <property type="entry name" value="PUTRESCINE AMINOTRANSFERASE"/>
    <property type="match status" value="1"/>
</dbReference>
<dbReference type="CDD" id="cd00610">
    <property type="entry name" value="OAT_like"/>
    <property type="match status" value="1"/>
</dbReference>
<name>A0A226BWA8_9FIRM</name>
<organism evidence="4 5">
    <name type="scientific">Natranaerobius trueperi</name>
    <dbReference type="NCBI Taxonomy" id="759412"/>
    <lineage>
        <taxon>Bacteria</taxon>
        <taxon>Bacillati</taxon>
        <taxon>Bacillota</taxon>
        <taxon>Clostridia</taxon>
        <taxon>Natranaerobiales</taxon>
        <taxon>Natranaerobiaceae</taxon>
        <taxon>Natranaerobius</taxon>
    </lineage>
</organism>
<dbReference type="AlphaFoldDB" id="A0A226BWA8"/>
<dbReference type="RefSeq" id="WP_089024030.1">
    <property type="nucleotide sequence ID" value="NZ_NIQC01000022.1"/>
</dbReference>
<dbReference type="InterPro" id="IPR015424">
    <property type="entry name" value="PyrdxlP-dep_Trfase"/>
</dbReference>
<dbReference type="Proteomes" id="UP000214588">
    <property type="component" value="Unassembled WGS sequence"/>
</dbReference>
<reference evidence="4 5" key="1">
    <citation type="submission" date="2017-06" db="EMBL/GenBank/DDBJ databases">
        <title>Draft Genome Sequence of Natranaerobius trueperi halophilic, alkalithermophilic bacteria from soda lakes.</title>
        <authorList>
            <person name="Zhao B."/>
        </authorList>
    </citation>
    <scope>NUCLEOTIDE SEQUENCE [LARGE SCALE GENOMIC DNA]</scope>
    <source>
        <strain evidence="4 5">DSM 18760</strain>
    </source>
</reference>
<dbReference type="InterPro" id="IPR015422">
    <property type="entry name" value="PyrdxlP-dep_Trfase_small"/>
</dbReference>
<dbReference type="SUPFAM" id="SSF53383">
    <property type="entry name" value="PLP-dependent transferases"/>
    <property type="match status" value="1"/>
</dbReference>
<dbReference type="Gene3D" id="3.40.640.10">
    <property type="entry name" value="Type I PLP-dependent aspartate aminotransferase-like (Major domain)"/>
    <property type="match status" value="1"/>
</dbReference>
<evidence type="ECO:0000256" key="2">
    <source>
        <dbReference type="ARBA" id="ARBA00022898"/>
    </source>
</evidence>
<keyword evidence="5" id="KW-1185">Reference proteome</keyword>
<dbReference type="FunFam" id="3.40.640.10:FF:000004">
    <property type="entry name" value="Acetylornithine aminotransferase"/>
    <property type="match status" value="1"/>
</dbReference>
<dbReference type="InterPro" id="IPR015421">
    <property type="entry name" value="PyrdxlP-dep_Trfase_major"/>
</dbReference>
<dbReference type="GO" id="GO:0033094">
    <property type="term" value="F:putrescine--2-oxoglutarate transaminase activity"/>
    <property type="evidence" value="ECO:0007669"/>
    <property type="project" value="UniProtKB-EC"/>
</dbReference>
<keyword evidence="4" id="KW-0032">Aminotransferase</keyword>
<keyword evidence="2 3" id="KW-0663">Pyridoxal phosphate</keyword>
<evidence type="ECO:0000313" key="4">
    <source>
        <dbReference type="EMBL" id="OWZ83283.1"/>
    </source>
</evidence>
<dbReference type="PANTHER" id="PTHR11986">
    <property type="entry name" value="AMINOTRANSFERASE CLASS III"/>
    <property type="match status" value="1"/>
</dbReference>
<comment type="similarity">
    <text evidence="3">Belongs to the class-III pyridoxal-phosphate-dependent aminotransferase family.</text>
</comment>
<dbReference type="GO" id="GO:0042802">
    <property type="term" value="F:identical protein binding"/>
    <property type="evidence" value="ECO:0007669"/>
    <property type="project" value="TreeGrafter"/>
</dbReference>
<dbReference type="InterPro" id="IPR050103">
    <property type="entry name" value="Class-III_PLP-dep_AT"/>
</dbReference>
<accession>A0A226BWA8</accession>
<dbReference type="InterPro" id="IPR005814">
    <property type="entry name" value="Aminotrans_3"/>
</dbReference>
<dbReference type="EMBL" id="NIQC01000022">
    <property type="protein sequence ID" value="OWZ83283.1"/>
    <property type="molecule type" value="Genomic_DNA"/>
</dbReference>
<comment type="caution">
    <text evidence="4">The sequence shown here is derived from an EMBL/GenBank/DDBJ whole genome shotgun (WGS) entry which is preliminary data.</text>
</comment>
<dbReference type="PIRSF" id="PIRSF000521">
    <property type="entry name" value="Transaminase_4ab_Lys_Orn"/>
    <property type="match status" value="1"/>
</dbReference>